<keyword evidence="4" id="KW-1185">Reference proteome</keyword>
<dbReference type="Pfam" id="PF20068">
    <property type="entry name" value="Amphi-Trp"/>
    <property type="match status" value="1"/>
</dbReference>
<dbReference type="RefSeq" id="WP_008871340.1">
    <property type="nucleotide sequence ID" value="NZ_ACJN02000003.1"/>
</dbReference>
<dbReference type="AlphaFoldDB" id="D6STH5"/>
<dbReference type="NCBIfam" id="TIGR04354">
    <property type="entry name" value="amphi-Trp"/>
    <property type="match status" value="1"/>
</dbReference>
<comment type="caution">
    <text evidence="3">The sequence shown here is derived from an EMBL/GenBank/DDBJ whole genome shotgun (WGS) entry which is preliminary data.</text>
</comment>
<feature type="region of interest" description="Disordered" evidence="1">
    <location>
        <begin position="65"/>
        <end position="89"/>
    </location>
</feature>
<evidence type="ECO:0000259" key="2">
    <source>
        <dbReference type="Pfam" id="PF20068"/>
    </source>
</evidence>
<sequence>MEVVLFKSEEKKSTQEVAAILRQIADKVESGEVVLTRGQEEVRLQIPPNVTLELKVEEETKRSTKKSLEIEIEWPEGEEGKPRGDVSIG</sequence>
<dbReference type="Proteomes" id="UP000005496">
    <property type="component" value="Unassembled WGS sequence"/>
</dbReference>
<evidence type="ECO:0000313" key="3">
    <source>
        <dbReference type="EMBL" id="EFI33991.1"/>
    </source>
</evidence>
<dbReference type="eggNOG" id="ENOG503312U">
    <property type="taxonomic scope" value="Bacteria"/>
</dbReference>
<dbReference type="EMBL" id="ACJN02000003">
    <property type="protein sequence ID" value="EFI33991.1"/>
    <property type="molecule type" value="Genomic_DNA"/>
</dbReference>
<dbReference type="InterPro" id="IPR027598">
    <property type="entry name" value="Amphi-Trp_dom"/>
</dbReference>
<evidence type="ECO:0000256" key="1">
    <source>
        <dbReference type="SAM" id="MobiDB-lite"/>
    </source>
</evidence>
<protein>
    <recommendedName>
        <fullName evidence="2">Amphi-Trp domain-containing protein</fullName>
    </recommendedName>
</protein>
<dbReference type="OrthoDB" id="5471810at2"/>
<accession>D6STH5</accession>
<reference evidence="3" key="1">
    <citation type="submission" date="2010-05" db="EMBL/GenBank/DDBJ databases">
        <title>The draft genome of Desulfonatronospira thiodismutans ASO3-1.</title>
        <authorList>
            <consortium name="US DOE Joint Genome Institute (JGI-PGF)"/>
            <person name="Lucas S."/>
            <person name="Copeland A."/>
            <person name="Lapidus A."/>
            <person name="Cheng J.-F."/>
            <person name="Bruce D."/>
            <person name="Goodwin L."/>
            <person name="Pitluck S."/>
            <person name="Chertkov O."/>
            <person name="Brettin T."/>
            <person name="Detter J.C."/>
            <person name="Han C."/>
            <person name="Land M.L."/>
            <person name="Hauser L."/>
            <person name="Kyrpides N."/>
            <person name="Mikhailova N."/>
            <person name="Muyzer G."/>
            <person name="Woyke T."/>
        </authorList>
    </citation>
    <scope>NUCLEOTIDE SEQUENCE [LARGE SCALE GENOMIC DNA]</scope>
    <source>
        <strain evidence="3">ASO3-1</strain>
    </source>
</reference>
<proteinExistence type="predicted"/>
<name>D6STH5_9BACT</name>
<gene>
    <name evidence="3" type="ORF">Dthio_PD1330</name>
</gene>
<organism evidence="3 4">
    <name type="scientific">Desulfonatronospira thiodismutans ASO3-1</name>
    <dbReference type="NCBI Taxonomy" id="555779"/>
    <lineage>
        <taxon>Bacteria</taxon>
        <taxon>Pseudomonadati</taxon>
        <taxon>Thermodesulfobacteriota</taxon>
        <taxon>Desulfovibrionia</taxon>
        <taxon>Desulfovibrionales</taxon>
        <taxon>Desulfonatronovibrionaceae</taxon>
        <taxon>Desulfonatronospira</taxon>
    </lineage>
</organism>
<evidence type="ECO:0000313" key="4">
    <source>
        <dbReference type="Proteomes" id="UP000005496"/>
    </source>
</evidence>
<feature type="domain" description="Amphi-Trp" evidence="2">
    <location>
        <begin position="3"/>
        <end position="88"/>
    </location>
</feature>
<feature type="compositionally biased region" description="Basic and acidic residues" evidence="1">
    <location>
        <begin position="78"/>
        <end position="89"/>
    </location>
</feature>